<feature type="region of interest" description="Disordered" evidence="1">
    <location>
        <begin position="89"/>
        <end position="140"/>
    </location>
</feature>
<evidence type="ECO:0000256" key="1">
    <source>
        <dbReference type="SAM" id="MobiDB-lite"/>
    </source>
</evidence>
<accession>A0A6A6Z6D1</accession>
<dbReference type="Proteomes" id="UP000504636">
    <property type="component" value="Unplaced"/>
</dbReference>
<protein>
    <submittedName>
        <fullName evidence="2 4">Uncharacterized protein</fullName>
    </submittedName>
</protein>
<sequence length="140" mass="13749">MVSFFERFPLAASSALRADASAARFRRAINNGLGVGVTGGLGVADGRGVVAVAVTGVDNREDTGETGEGRDDEVDPLCATELKTDGAAVAVRGSSALPPSSSSSTSSADASSSSSSSSSSTAASSTSASSASPRRLSRAC</sequence>
<feature type="compositionally biased region" description="Basic and acidic residues" evidence="1">
    <location>
        <begin position="58"/>
        <end position="69"/>
    </location>
</feature>
<keyword evidence="3" id="KW-1185">Reference proteome</keyword>
<evidence type="ECO:0000313" key="3">
    <source>
        <dbReference type="Proteomes" id="UP000504636"/>
    </source>
</evidence>
<feature type="region of interest" description="Disordered" evidence="1">
    <location>
        <begin position="56"/>
        <end position="76"/>
    </location>
</feature>
<reference evidence="2 4" key="1">
    <citation type="journal article" date="2020" name="Stud. Mycol.">
        <title>101 Dothideomycetes genomes: a test case for predicting lifestyles and emergence of pathogens.</title>
        <authorList>
            <person name="Haridas S."/>
            <person name="Albert R."/>
            <person name="Binder M."/>
            <person name="Bloem J."/>
            <person name="Labutti K."/>
            <person name="Salamov A."/>
            <person name="Andreopoulos B."/>
            <person name="Baker S."/>
            <person name="Barry K."/>
            <person name="Bills G."/>
            <person name="Bluhm B."/>
            <person name="Cannon C."/>
            <person name="Castanera R."/>
            <person name="Culley D."/>
            <person name="Daum C."/>
            <person name="Ezra D."/>
            <person name="Gonzalez J."/>
            <person name="Henrissat B."/>
            <person name="Kuo A."/>
            <person name="Liang C."/>
            <person name="Lipzen A."/>
            <person name="Lutzoni F."/>
            <person name="Magnuson J."/>
            <person name="Mondo S."/>
            <person name="Nolan M."/>
            <person name="Ohm R."/>
            <person name="Pangilinan J."/>
            <person name="Park H.-J."/>
            <person name="Ramirez L."/>
            <person name="Alfaro M."/>
            <person name="Sun H."/>
            <person name="Tritt A."/>
            <person name="Yoshinaga Y."/>
            <person name="Zwiers L.-H."/>
            <person name="Turgeon B."/>
            <person name="Goodwin S."/>
            <person name="Spatafora J."/>
            <person name="Crous P."/>
            <person name="Grigoriev I."/>
        </authorList>
    </citation>
    <scope>NUCLEOTIDE SEQUENCE</scope>
    <source>
        <strain evidence="2 4">CBS 304.34</strain>
    </source>
</reference>
<dbReference type="GeneID" id="54453580"/>
<feature type="compositionally biased region" description="Low complexity" evidence="1">
    <location>
        <begin position="94"/>
        <end position="134"/>
    </location>
</feature>
<name>A0A6A6Z6D1_9PEZI</name>
<evidence type="ECO:0000313" key="4">
    <source>
        <dbReference type="RefSeq" id="XP_033583626.1"/>
    </source>
</evidence>
<dbReference type="EMBL" id="MU003693">
    <property type="protein sequence ID" value="KAF2816662.1"/>
    <property type="molecule type" value="Genomic_DNA"/>
</dbReference>
<reference evidence="4" key="2">
    <citation type="submission" date="2020-04" db="EMBL/GenBank/DDBJ databases">
        <authorList>
            <consortium name="NCBI Genome Project"/>
        </authorList>
    </citation>
    <scope>NUCLEOTIDE SEQUENCE</scope>
    <source>
        <strain evidence="4">CBS 304.34</strain>
    </source>
</reference>
<proteinExistence type="predicted"/>
<gene>
    <name evidence="2 4" type="ORF">BDZ99DRAFT_140893</name>
</gene>
<reference evidence="4" key="3">
    <citation type="submission" date="2025-04" db="UniProtKB">
        <authorList>
            <consortium name="RefSeq"/>
        </authorList>
    </citation>
    <scope>IDENTIFICATION</scope>
    <source>
        <strain evidence="4">CBS 304.34</strain>
    </source>
</reference>
<organism evidence="2">
    <name type="scientific">Mytilinidion resinicola</name>
    <dbReference type="NCBI Taxonomy" id="574789"/>
    <lineage>
        <taxon>Eukaryota</taxon>
        <taxon>Fungi</taxon>
        <taxon>Dikarya</taxon>
        <taxon>Ascomycota</taxon>
        <taxon>Pezizomycotina</taxon>
        <taxon>Dothideomycetes</taxon>
        <taxon>Pleosporomycetidae</taxon>
        <taxon>Mytilinidiales</taxon>
        <taxon>Mytilinidiaceae</taxon>
        <taxon>Mytilinidion</taxon>
    </lineage>
</organism>
<evidence type="ECO:0000313" key="2">
    <source>
        <dbReference type="EMBL" id="KAF2816662.1"/>
    </source>
</evidence>
<dbReference type="AlphaFoldDB" id="A0A6A6Z6D1"/>
<dbReference type="RefSeq" id="XP_033583626.1">
    <property type="nucleotide sequence ID" value="XM_033712687.1"/>
</dbReference>